<evidence type="ECO:0000259" key="2">
    <source>
        <dbReference type="Pfam" id="PF14833"/>
    </source>
</evidence>
<dbReference type="OrthoDB" id="435038at2759"/>
<protein>
    <recommendedName>
        <fullName evidence="5">3-hydroxyisobutyrate dehydrogenase</fullName>
    </recommendedName>
</protein>
<accession>A0A553PKU1</accession>
<evidence type="ECO:0000313" key="4">
    <source>
        <dbReference type="Proteomes" id="UP000318571"/>
    </source>
</evidence>
<name>A0A553PKU1_TIGCA</name>
<reference evidence="3 4" key="1">
    <citation type="journal article" date="2018" name="Nat. Ecol. Evol.">
        <title>Genomic signatures of mitonuclear coevolution across populations of Tigriopus californicus.</title>
        <authorList>
            <person name="Barreto F.S."/>
            <person name="Watson E.T."/>
            <person name="Lima T.G."/>
            <person name="Willett C.S."/>
            <person name="Edmands S."/>
            <person name="Li W."/>
            <person name="Burton R.S."/>
        </authorList>
    </citation>
    <scope>NUCLEOTIDE SEQUENCE [LARGE SCALE GENOMIC DNA]</scope>
    <source>
        <strain evidence="3 4">San Diego</strain>
    </source>
</reference>
<dbReference type="SUPFAM" id="SSF48179">
    <property type="entry name" value="6-phosphogluconate dehydrogenase C-terminal domain-like"/>
    <property type="match status" value="1"/>
</dbReference>
<dbReference type="GO" id="GO:0051287">
    <property type="term" value="F:NAD binding"/>
    <property type="evidence" value="ECO:0007669"/>
    <property type="project" value="InterPro"/>
</dbReference>
<organism evidence="3 4">
    <name type="scientific">Tigriopus californicus</name>
    <name type="common">Marine copepod</name>
    <dbReference type="NCBI Taxonomy" id="6832"/>
    <lineage>
        <taxon>Eukaryota</taxon>
        <taxon>Metazoa</taxon>
        <taxon>Ecdysozoa</taxon>
        <taxon>Arthropoda</taxon>
        <taxon>Crustacea</taxon>
        <taxon>Multicrustacea</taxon>
        <taxon>Hexanauplia</taxon>
        <taxon>Copepoda</taxon>
        <taxon>Harpacticoida</taxon>
        <taxon>Harpacticidae</taxon>
        <taxon>Tigriopus</taxon>
    </lineage>
</organism>
<dbReference type="STRING" id="6832.A0A553PKU1"/>
<dbReference type="OMA" id="VWTGEDG"/>
<evidence type="ECO:0000259" key="1">
    <source>
        <dbReference type="Pfam" id="PF03446"/>
    </source>
</evidence>
<feature type="domain" description="3-hydroxyisobutyrate dehydrogenase-like NAD-binding" evidence="2">
    <location>
        <begin position="199"/>
        <end position="309"/>
    </location>
</feature>
<evidence type="ECO:0008006" key="5">
    <source>
        <dbReference type="Google" id="ProtNLM"/>
    </source>
</evidence>
<comment type="caution">
    <text evidence="3">The sequence shown here is derived from an EMBL/GenBank/DDBJ whole genome shotgun (WGS) entry which is preliminary data.</text>
</comment>
<dbReference type="InterPro" id="IPR006115">
    <property type="entry name" value="6PGDH_NADP-bd"/>
</dbReference>
<dbReference type="InterPro" id="IPR008927">
    <property type="entry name" value="6-PGluconate_DH-like_C_sf"/>
</dbReference>
<keyword evidence="4" id="KW-1185">Reference proteome</keyword>
<dbReference type="Gene3D" id="3.40.50.720">
    <property type="entry name" value="NAD(P)-binding Rossmann-like Domain"/>
    <property type="match status" value="1"/>
</dbReference>
<dbReference type="GO" id="GO:0006574">
    <property type="term" value="P:L-valine catabolic process"/>
    <property type="evidence" value="ECO:0007669"/>
    <property type="project" value="TreeGrafter"/>
</dbReference>
<sequence>MWSQSIRIGFFSRSSAKSSVLCGKRTFSGDVKSKRIGLVGMGHVGDAVLHNLRRNGFTVSAISDKFIDKCTGRFPSEIPVMKTSREVAENSDIVVTGLPKPPDVKDCFEGADGLLAGLRQDSVWIDHSTTDYGQNLDFDAAVKEKGAHLLEAPITGGLDALKRGQMAVWVAGEKDVYTYTKPVFDASYSTVMYTGGIGTAMIPKVVSNMLCCVQVVAMGEMLMLAKRSGLDLKTFWHAIRASAGNSFLWETAGPNIFRGDYHESFALELQVKDIQLCYDMAKKAKVPTELIGAMHQIYNRALYQLGPDVGCYAPPRLLEEALKEDLRAPGFEKWTYDIENVEGALHIRHKGVDLKMDESEKQNTKV</sequence>
<dbReference type="Proteomes" id="UP000318571">
    <property type="component" value="Chromosome 11"/>
</dbReference>
<dbReference type="InterPro" id="IPR036291">
    <property type="entry name" value="NAD(P)-bd_dom_sf"/>
</dbReference>
<dbReference type="Pfam" id="PF14833">
    <property type="entry name" value="NAD_binding_11"/>
    <property type="match status" value="1"/>
</dbReference>
<dbReference type="InterPro" id="IPR013328">
    <property type="entry name" value="6PGD_dom2"/>
</dbReference>
<dbReference type="Gene3D" id="1.10.1040.10">
    <property type="entry name" value="N-(1-d-carboxylethyl)-l-norvaline Dehydrogenase, domain 2"/>
    <property type="match status" value="1"/>
</dbReference>
<dbReference type="GO" id="GO:0005739">
    <property type="term" value="C:mitochondrion"/>
    <property type="evidence" value="ECO:0007669"/>
    <property type="project" value="TreeGrafter"/>
</dbReference>
<dbReference type="PANTHER" id="PTHR22981:SF84">
    <property type="entry name" value="3-HYDROXYISOBUTYRATE DEHYDROGENASE"/>
    <property type="match status" value="1"/>
</dbReference>
<dbReference type="InterPro" id="IPR029154">
    <property type="entry name" value="HIBADH-like_NADP-bd"/>
</dbReference>
<dbReference type="AlphaFoldDB" id="A0A553PKU1"/>
<proteinExistence type="predicted"/>
<feature type="domain" description="6-phosphogluconate dehydrogenase NADP-binding" evidence="1">
    <location>
        <begin position="35"/>
        <end position="195"/>
    </location>
</feature>
<dbReference type="GO" id="GO:0008442">
    <property type="term" value="F:3-hydroxyisobutyrate dehydrogenase activity"/>
    <property type="evidence" value="ECO:0007669"/>
    <property type="project" value="TreeGrafter"/>
</dbReference>
<gene>
    <name evidence="3" type="ORF">TCAL_12649</name>
</gene>
<dbReference type="Pfam" id="PF03446">
    <property type="entry name" value="NAD_binding_2"/>
    <property type="match status" value="1"/>
</dbReference>
<dbReference type="EMBL" id="VCGU01000003">
    <property type="protein sequence ID" value="TRY78283.1"/>
    <property type="molecule type" value="Genomic_DNA"/>
</dbReference>
<dbReference type="SUPFAM" id="SSF51735">
    <property type="entry name" value="NAD(P)-binding Rossmann-fold domains"/>
    <property type="match status" value="1"/>
</dbReference>
<dbReference type="GO" id="GO:0050661">
    <property type="term" value="F:NADP binding"/>
    <property type="evidence" value="ECO:0007669"/>
    <property type="project" value="InterPro"/>
</dbReference>
<dbReference type="PANTHER" id="PTHR22981">
    <property type="entry name" value="3-HYDROXYISOBUTYRATE DEHYDROGENASE-RELATED"/>
    <property type="match status" value="1"/>
</dbReference>
<evidence type="ECO:0000313" key="3">
    <source>
        <dbReference type="EMBL" id="TRY78283.1"/>
    </source>
</evidence>